<evidence type="ECO:0000313" key="2">
    <source>
        <dbReference type="Proteomes" id="UP000053681"/>
    </source>
</evidence>
<reference evidence="1 2" key="1">
    <citation type="submission" date="2015-11" db="EMBL/GenBank/DDBJ databases">
        <title>Bacillus caseinolyticus sp nov.</title>
        <authorList>
            <person name="Dastager S.G."/>
            <person name="Mawlankar R."/>
        </authorList>
    </citation>
    <scope>NUCLEOTIDE SEQUENCE [LARGE SCALE GENOMIC DNA]</scope>
    <source>
        <strain evidence="1 2">SGD-V-76</strain>
    </source>
</reference>
<comment type="caution">
    <text evidence="1">The sequence shown here is derived from an EMBL/GenBank/DDBJ whole genome shotgun (WGS) entry which is preliminary data.</text>
</comment>
<gene>
    <name evidence="1" type="ORF">AS180_08145</name>
</gene>
<dbReference type="AlphaFoldDB" id="A0A0V8JMX1"/>
<proteinExistence type="predicted"/>
<evidence type="ECO:0000313" key="1">
    <source>
        <dbReference type="EMBL" id="KSU88395.1"/>
    </source>
</evidence>
<keyword evidence="2" id="KW-1185">Reference proteome</keyword>
<sequence length="59" mass="6433">MIGLFKSRIQMSSTQTTSSLSIPFNSETTILTLDLPTNIAQQQKKIDGIVGGKQISHLD</sequence>
<dbReference type="RefSeq" id="WP_062686655.1">
    <property type="nucleotide sequence ID" value="NZ_KQ758640.1"/>
</dbReference>
<organism evidence="1 2">
    <name type="scientific">Priestia veravalensis</name>
    <dbReference type="NCBI Taxonomy" id="1414648"/>
    <lineage>
        <taxon>Bacteria</taxon>
        <taxon>Bacillati</taxon>
        <taxon>Bacillota</taxon>
        <taxon>Bacilli</taxon>
        <taxon>Bacillales</taxon>
        <taxon>Bacillaceae</taxon>
        <taxon>Priestia</taxon>
    </lineage>
</organism>
<name>A0A0V8JMX1_9BACI</name>
<dbReference type="Proteomes" id="UP000053681">
    <property type="component" value="Unassembled WGS sequence"/>
</dbReference>
<protein>
    <submittedName>
        <fullName evidence="1">Uncharacterized protein</fullName>
    </submittedName>
</protein>
<accession>A0A0V8JMX1</accession>
<dbReference type="EMBL" id="LNQP01000024">
    <property type="protein sequence ID" value="KSU88395.1"/>
    <property type="molecule type" value="Genomic_DNA"/>
</dbReference>